<proteinExistence type="predicted"/>
<comment type="caution">
    <text evidence="1">The sequence shown here is derived from an EMBL/GenBank/DDBJ whole genome shotgun (WGS) entry which is preliminary data.</text>
</comment>
<evidence type="ECO:0000313" key="1">
    <source>
        <dbReference type="EMBL" id="KAJ0102117.1"/>
    </source>
</evidence>
<organism evidence="1 2">
    <name type="scientific">Pistacia atlantica</name>
    <dbReference type="NCBI Taxonomy" id="434234"/>
    <lineage>
        <taxon>Eukaryota</taxon>
        <taxon>Viridiplantae</taxon>
        <taxon>Streptophyta</taxon>
        <taxon>Embryophyta</taxon>
        <taxon>Tracheophyta</taxon>
        <taxon>Spermatophyta</taxon>
        <taxon>Magnoliopsida</taxon>
        <taxon>eudicotyledons</taxon>
        <taxon>Gunneridae</taxon>
        <taxon>Pentapetalae</taxon>
        <taxon>rosids</taxon>
        <taxon>malvids</taxon>
        <taxon>Sapindales</taxon>
        <taxon>Anacardiaceae</taxon>
        <taxon>Pistacia</taxon>
    </lineage>
</organism>
<evidence type="ECO:0000313" key="2">
    <source>
        <dbReference type="Proteomes" id="UP001164250"/>
    </source>
</evidence>
<reference evidence="2" key="1">
    <citation type="journal article" date="2023" name="G3 (Bethesda)">
        <title>Genome assembly and association tests identify interacting loci associated with vigor, precocity, and sex in interspecific pistachio rootstocks.</title>
        <authorList>
            <person name="Palmer W."/>
            <person name="Jacygrad E."/>
            <person name="Sagayaradj S."/>
            <person name="Cavanaugh K."/>
            <person name="Han R."/>
            <person name="Bertier L."/>
            <person name="Beede B."/>
            <person name="Kafkas S."/>
            <person name="Golino D."/>
            <person name="Preece J."/>
            <person name="Michelmore R."/>
        </authorList>
    </citation>
    <scope>NUCLEOTIDE SEQUENCE [LARGE SCALE GENOMIC DNA]</scope>
</reference>
<accession>A0ACC1BT59</accession>
<protein>
    <submittedName>
        <fullName evidence="1">Uncharacterized protein</fullName>
    </submittedName>
</protein>
<sequence>MPGGYQSEKGPNQGTAFLGRKAPFQAFVITDATAFGLSLAVVFVHFFAARNLSGLWFYRAFTRFLISLAIVAVVVAFSTGTYAVLSPSLGFAIATCLIGLSFFLGIFTVTYSRDLWRCIILKKYEG</sequence>
<keyword evidence="2" id="KW-1185">Reference proteome</keyword>
<dbReference type="EMBL" id="CM047899">
    <property type="protein sequence ID" value="KAJ0102117.1"/>
    <property type="molecule type" value="Genomic_DNA"/>
</dbReference>
<gene>
    <name evidence="1" type="ORF">Patl1_05795</name>
</gene>
<name>A0ACC1BT59_9ROSI</name>
<dbReference type="Proteomes" id="UP001164250">
    <property type="component" value="Chromosome 3"/>
</dbReference>